<feature type="domain" description="MOSC" evidence="1">
    <location>
        <begin position="34"/>
        <end position="181"/>
    </location>
</feature>
<dbReference type="InterPro" id="IPR011037">
    <property type="entry name" value="Pyrv_Knase-like_insert_dom_sf"/>
</dbReference>
<accession>A0A9W6L4S6</accession>
<reference evidence="2" key="1">
    <citation type="journal article" date="2014" name="Int. J. Syst. Evol. Microbiol.">
        <title>Complete genome sequence of Corynebacterium casei LMG S-19264T (=DSM 44701T), isolated from a smear-ripened cheese.</title>
        <authorList>
            <consortium name="US DOE Joint Genome Institute (JGI-PGF)"/>
            <person name="Walter F."/>
            <person name="Albersmeier A."/>
            <person name="Kalinowski J."/>
            <person name="Ruckert C."/>
        </authorList>
    </citation>
    <scope>NUCLEOTIDE SEQUENCE</scope>
    <source>
        <strain evidence="2">VKM Ac-1069</strain>
    </source>
</reference>
<dbReference type="GO" id="GO:0030170">
    <property type="term" value="F:pyridoxal phosphate binding"/>
    <property type="evidence" value="ECO:0007669"/>
    <property type="project" value="InterPro"/>
</dbReference>
<dbReference type="PROSITE" id="PS51340">
    <property type="entry name" value="MOSC"/>
    <property type="match status" value="1"/>
</dbReference>
<gene>
    <name evidence="2" type="ORF">GCM10017577_43810</name>
</gene>
<dbReference type="Proteomes" id="UP001143463">
    <property type="component" value="Unassembled WGS sequence"/>
</dbReference>
<dbReference type="InterPro" id="IPR005302">
    <property type="entry name" value="MoCF_Sase_C"/>
</dbReference>
<evidence type="ECO:0000313" key="3">
    <source>
        <dbReference type="Proteomes" id="UP001143463"/>
    </source>
</evidence>
<dbReference type="EMBL" id="BSFQ01000020">
    <property type="protein sequence ID" value="GLL13238.1"/>
    <property type="molecule type" value="Genomic_DNA"/>
</dbReference>
<dbReference type="RefSeq" id="WP_231498159.1">
    <property type="nucleotide sequence ID" value="NZ_BAAAUZ010000017.1"/>
</dbReference>
<reference evidence="2" key="2">
    <citation type="submission" date="2023-01" db="EMBL/GenBank/DDBJ databases">
        <authorList>
            <person name="Sun Q."/>
            <person name="Evtushenko L."/>
        </authorList>
    </citation>
    <scope>NUCLEOTIDE SEQUENCE</scope>
    <source>
        <strain evidence="2">VKM Ac-1069</strain>
    </source>
</reference>
<name>A0A9W6L4S6_9PSEU</name>
<proteinExistence type="predicted"/>
<dbReference type="SUPFAM" id="SSF50800">
    <property type="entry name" value="PK beta-barrel domain-like"/>
    <property type="match status" value="1"/>
</dbReference>
<comment type="caution">
    <text evidence="2">The sequence shown here is derived from an EMBL/GenBank/DDBJ whole genome shotgun (WGS) entry which is preliminary data.</text>
</comment>
<sequence length="194" mass="20428">MQEIAAQDATEAPVGIAVEIVELVASPVHAYEGRPADGPRPDPEDPRQDRIEVRAGLGVVGDRYFNHAAHRRAAVTLLSAEALEAVATDLGVPRFDPVLARRTIVLRGAAVDALAGTGAEFTLDSGDGRVRFRAHRAAHPCRWMDVVLAPGAFKALRGRGGVRCEPLSDGVLRRGAATLAVPAELAAVVARPAL</sequence>
<organism evidence="2 3">
    <name type="scientific">Pseudonocardia halophobica</name>
    <dbReference type="NCBI Taxonomy" id="29401"/>
    <lineage>
        <taxon>Bacteria</taxon>
        <taxon>Bacillati</taxon>
        <taxon>Actinomycetota</taxon>
        <taxon>Actinomycetes</taxon>
        <taxon>Pseudonocardiales</taxon>
        <taxon>Pseudonocardiaceae</taxon>
        <taxon>Pseudonocardia</taxon>
    </lineage>
</organism>
<dbReference type="GO" id="GO:0030151">
    <property type="term" value="F:molybdenum ion binding"/>
    <property type="evidence" value="ECO:0007669"/>
    <property type="project" value="InterPro"/>
</dbReference>
<dbReference type="AlphaFoldDB" id="A0A9W6L4S6"/>
<dbReference type="Gene3D" id="2.40.33.20">
    <property type="entry name" value="PK beta-barrel domain-like"/>
    <property type="match status" value="1"/>
</dbReference>
<evidence type="ECO:0000313" key="2">
    <source>
        <dbReference type="EMBL" id="GLL13238.1"/>
    </source>
</evidence>
<evidence type="ECO:0000259" key="1">
    <source>
        <dbReference type="PROSITE" id="PS51340"/>
    </source>
</evidence>
<protein>
    <recommendedName>
        <fullName evidence="1">MOSC domain-containing protein</fullName>
    </recommendedName>
</protein>
<dbReference type="GO" id="GO:0003824">
    <property type="term" value="F:catalytic activity"/>
    <property type="evidence" value="ECO:0007669"/>
    <property type="project" value="InterPro"/>
</dbReference>
<keyword evidence="3" id="KW-1185">Reference proteome</keyword>